<feature type="transmembrane region" description="Helical" evidence="1">
    <location>
        <begin position="80"/>
        <end position="98"/>
    </location>
</feature>
<evidence type="ECO:0000313" key="3">
    <source>
        <dbReference type="Proteomes" id="UP000003245"/>
    </source>
</evidence>
<feature type="transmembrane region" description="Helical" evidence="1">
    <location>
        <begin position="12"/>
        <end position="41"/>
    </location>
</feature>
<feature type="transmembrane region" description="Helical" evidence="1">
    <location>
        <begin position="133"/>
        <end position="150"/>
    </location>
</feature>
<dbReference type="EMBL" id="AICP01000029">
    <property type="protein sequence ID" value="EID23164.1"/>
    <property type="molecule type" value="Genomic_DNA"/>
</dbReference>
<evidence type="ECO:0000313" key="2">
    <source>
        <dbReference type="EMBL" id="EID23164.1"/>
    </source>
</evidence>
<sequence length="155" mass="16940">MKLNSLDFKIVVSVMFCIVSAWLIPFLDILPASFVFCFVVCAGRGSGKQKSGYYRILATLIGGLAAVLLIYCYHFIPSKITLFCLLMLAILGTLYVSRLVALPPFLARIAVLTLLIVAIMGKGDLLYAGNRLLSTIYGAFVAWGVSIVPIKQDKK</sequence>
<dbReference type="Proteomes" id="UP000003245">
    <property type="component" value="Unassembled WGS sequence"/>
</dbReference>
<evidence type="ECO:0008006" key="4">
    <source>
        <dbReference type="Google" id="ProtNLM"/>
    </source>
</evidence>
<accession>I0SIG1</accession>
<feature type="transmembrane region" description="Helical" evidence="1">
    <location>
        <begin position="53"/>
        <end position="74"/>
    </location>
</feature>
<keyword evidence="1" id="KW-1133">Transmembrane helix</keyword>
<evidence type="ECO:0000256" key="1">
    <source>
        <dbReference type="SAM" id="Phobius"/>
    </source>
</evidence>
<proteinExistence type="predicted"/>
<keyword evidence="1" id="KW-0472">Membrane</keyword>
<dbReference type="RefSeq" id="WP_003034839.1">
    <property type="nucleotide sequence ID" value="NZ_AICP01000029.1"/>
</dbReference>
<feature type="transmembrane region" description="Helical" evidence="1">
    <location>
        <begin position="105"/>
        <end position="121"/>
    </location>
</feature>
<keyword evidence="3" id="KW-1185">Reference proteome</keyword>
<dbReference type="PATRIC" id="fig|1095729.3.peg.622"/>
<name>I0SIG1_STRAP</name>
<dbReference type="AlphaFoldDB" id="I0SIG1"/>
<reference evidence="2 3" key="1">
    <citation type="submission" date="2012-01" db="EMBL/GenBank/DDBJ databases">
        <authorList>
            <person name="Harkins D.M."/>
            <person name="Madupu R."/>
            <person name="Durkin A.S."/>
            <person name="Torralba M."/>
            <person name="Methe B."/>
            <person name="Sutton G.G."/>
            <person name="Nelson K.E."/>
        </authorList>
    </citation>
    <scope>NUCLEOTIDE SEQUENCE [LARGE SCALE GENOMIC DNA]</scope>
    <source>
        <strain evidence="2 3">CCUG 39159</strain>
    </source>
</reference>
<gene>
    <name evidence="2" type="ORF">HMPREF1043_0248</name>
</gene>
<keyword evidence="1" id="KW-0812">Transmembrane</keyword>
<organism evidence="2 3">
    <name type="scientific">Streptococcus anginosus subsp. whileyi CCUG 39159</name>
    <dbReference type="NCBI Taxonomy" id="1095729"/>
    <lineage>
        <taxon>Bacteria</taxon>
        <taxon>Bacillati</taxon>
        <taxon>Bacillota</taxon>
        <taxon>Bacilli</taxon>
        <taxon>Lactobacillales</taxon>
        <taxon>Streptococcaceae</taxon>
        <taxon>Streptococcus</taxon>
        <taxon>Streptococcus anginosus group</taxon>
    </lineage>
</organism>
<comment type="caution">
    <text evidence="2">The sequence shown here is derived from an EMBL/GenBank/DDBJ whole genome shotgun (WGS) entry which is preliminary data.</text>
</comment>
<protein>
    <recommendedName>
        <fullName evidence="4">FUSC family protein</fullName>
    </recommendedName>
</protein>